<dbReference type="AlphaFoldDB" id="A0AAU8IJZ6"/>
<dbReference type="EMBL" id="CP159534">
    <property type="protein sequence ID" value="XCJ68435.1"/>
    <property type="molecule type" value="Genomic_DNA"/>
</dbReference>
<proteinExistence type="predicted"/>
<dbReference type="RefSeq" id="WP_353940122.1">
    <property type="nucleotide sequence ID" value="NZ_CP159534.1"/>
</dbReference>
<protein>
    <submittedName>
        <fullName evidence="1">Uncharacterized protein</fullName>
    </submittedName>
</protein>
<accession>A0AAU8IJZ6</accession>
<organism evidence="1">
    <name type="scientific">Streptomyces tabacisoli</name>
    <dbReference type="NCBI Taxonomy" id="3156398"/>
    <lineage>
        <taxon>Bacteria</taxon>
        <taxon>Bacillati</taxon>
        <taxon>Actinomycetota</taxon>
        <taxon>Actinomycetes</taxon>
        <taxon>Kitasatosporales</taxon>
        <taxon>Streptomycetaceae</taxon>
        <taxon>Streptomyces</taxon>
    </lineage>
</organism>
<evidence type="ECO:0000313" key="1">
    <source>
        <dbReference type="EMBL" id="XCJ68435.1"/>
    </source>
</evidence>
<gene>
    <name evidence="1" type="ORF">ABII15_00015</name>
</gene>
<dbReference type="KEGG" id="stac:ABII15_00015"/>
<sequence>MEVVADGADDSEADFSLAVLEAGFGVIGCVGHAEIGAENIDADLSLFGPVVGEAGHRVDAGESYGGLVVAELFGGFGVALGELGGIGAVGGAFVEELLAVGVQSGEDSTDQSEDGDGGLDDVLGADRLLAGVLGSQEGFGAVVEAVGESADEYQGGGGDESHGPQVGRVPAFLSGAALEWVAHEDERDACTRAGSCVSPLCDAAVSGSPRGSSW</sequence>
<reference evidence="1" key="1">
    <citation type="submission" date="2024-06" db="EMBL/GenBank/DDBJ databases">
        <title>Streptomyces sp. strain HUAS MG91 genome sequences.</title>
        <authorList>
            <person name="Mo P."/>
        </authorList>
    </citation>
    <scope>NUCLEOTIDE SEQUENCE</scope>
    <source>
        <strain evidence="1">HUAS MG91</strain>
    </source>
</reference>
<name>A0AAU8IJZ6_9ACTN</name>